<dbReference type="InterPro" id="IPR029063">
    <property type="entry name" value="SAM-dependent_MTases_sf"/>
</dbReference>
<keyword evidence="6" id="KW-1185">Reference proteome</keyword>
<dbReference type="GO" id="GO:0005739">
    <property type="term" value="C:mitochondrion"/>
    <property type="evidence" value="ECO:0007669"/>
    <property type="project" value="TreeGrafter"/>
</dbReference>
<organism evidence="5 6">
    <name type="scientific">Tropilaelaps mercedesae</name>
    <dbReference type="NCBI Taxonomy" id="418985"/>
    <lineage>
        <taxon>Eukaryota</taxon>
        <taxon>Metazoa</taxon>
        <taxon>Ecdysozoa</taxon>
        <taxon>Arthropoda</taxon>
        <taxon>Chelicerata</taxon>
        <taxon>Arachnida</taxon>
        <taxon>Acari</taxon>
        <taxon>Parasitiformes</taxon>
        <taxon>Mesostigmata</taxon>
        <taxon>Gamasina</taxon>
        <taxon>Dermanyssoidea</taxon>
        <taxon>Laelapidae</taxon>
        <taxon>Tropilaelaps</taxon>
    </lineage>
</organism>
<evidence type="ECO:0000313" key="6">
    <source>
        <dbReference type="Proteomes" id="UP000192247"/>
    </source>
</evidence>
<dbReference type="STRING" id="418985.A0A1V9XDQ1"/>
<gene>
    <name evidence="5" type="ORF">BIW11_10918</name>
</gene>
<dbReference type="AlphaFoldDB" id="A0A1V9XDQ1"/>
<keyword evidence="3" id="KW-0808">Transferase</keyword>
<dbReference type="PANTHER" id="PTHR13610">
    <property type="entry name" value="METHYLTRANSFERASE DOMAIN-CONTAINING PROTEIN"/>
    <property type="match status" value="1"/>
</dbReference>
<dbReference type="InterPro" id="IPR026170">
    <property type="entry name" value="FAM173A/B"/>
</dbReference>
<dbReference type="CDD" id="cd02440">
    <property type="entry name" value="AdoMet_MTases"/>
    <property type="match status" value="1"/>
</dbReference>
<evidence type="ECO:0000313" key="5">
    <source>
        <dbReference type="EMBL" id="OQR71556.1"/>
    </source>
</evidence>
<evidence type="ECO:0000256" key="4">
    <source>
        <dbReference type="ARBA" id="ARBA00022691"/>
    </source>
</evidence>
<dbReference type="Gene3D" id="3.40.50.150">
    <property type="entry name" value="Vaccinia Virus protein VP39"/>
    <property type="match status" value="1"/>
</dbReference>
<sequence>MVICGPFVLPAFRKICLPYVPATSTQASSDLDKLNRVSHFQISNVLNALKGRRCKSIVDLGSGDGRIVTTLAERGSEFVGVELNPWLVLYSKMTSLRKFGINSGVRFRRCDLWVYPLQQHDTIVIFGVECMMKELQLKCERELQQGSAVVACRFPFEAWKPKKVFGQGTDTIWLYER</sequence>
<dbReference type="FunCoup" id="A0A1V9XDQ1">
    <property type="interactions" value="775"/>
</dbReference>
<protein>
    <submittedName>
        <fullName evidence="5">Protein FAM173B-like</fullName>
    </submittedName>
</protein>
<dbReference type="Proteomes" id="UP000192247">
    <property type="component" value="Unassembled WGS sequence"/>
</dbReference>
<dbReference type="OrthoDB" id="66144at2759"/>
<evidence type="ECO:0000256" key="2">
    <source>
        <dbReference type="ARBA" id="ARBA00022603"/>
    </source>
</evidence>
<evidence type="ECO:0000256" key="3">
    <source>
        <dbReference type="ARBA" id="ARBA00022679"/>
    </source>
</evidence>
<dbReference type="GO" id="GO:0032259">
    <property type="term" value="P:methylation"/>
    <property type="evidence" value="ECO:0007669"/>
    <property type="project" value="UniProtKB-KW"/>
</dbReference>
<dbReference type="EMBL" id="MNPL01014238">
    <property type="protein sequence ID" value="OQR71556.1"/>
    <property type="molecule type" value="Genomic_DNA"/>
</dbReference>
<comment type="caution">
    <text evidence="5">The sequence shown here is derived from an EMBL/GenBank/DDBJ whole genome shotgun (WGS) entry which is preliminary data.</text>
</comment>
<dbReference type="GO" id="GO:1905706">
    <property type="term" value="P:regulation of mitochondrial ATP synthesis coupled proton transport"/>
    <property type="evidence" value="ECO:0007669"/>
    <property type="project" value="TreeGrafter"/>
</dbReference>
<dbReference type="SUPFAM" id="SSF53335">
    <property type="entry name" value="S-adenosyl-L-methionine-dependent methyltransferases"/>
    <property type="match status" value="1"/>
</dbReference>
<keyword evidence="4" id="KW-0949">S-adenosyl-L-methionine</keyword>
<reference evidence="5 6" key="1">
    <citation type="journal article" date="2017" name="Gigascience">
        <title>Draft genome of the honey bee ectoparasitic mite, Tropilaelaps mercedesae, is shaped by the parasitic life history.</title>
        <authorList>
            <person name="Dong X."/>
            <person name="Armstrong S.D."/>
            <person name="Xia D."/>
            <person name="Makepeace B.L."/>
            <person name="Darby A.C."/>
            <person name="Kadowaki T."/>
        </authorList>
    </citation>
    <scope>NUCLEOTIDE SEQUENCE [LARGE SCALE GENOMIC DNA]</scope>
    <source>
        <strain evidence="5">Wuxi-XJTLU</strain>
    </source>
</reference>
<comment type="similarity">
    <text evidence="1">Belongs to the ANT/ATPSC lysine N-methyltransferase family.</text>
</comment>
<dbReference type="GO" id="GO:0016279">
    <property type="term" value="F:protein-lysine N-methyltransferase activity"/>
    <property type="evidence" value="ECO:0007669"/>
    <property type="project" value="InterPro"/>
</dbReference>
<keyword evidence="2" id="KW-0489">Methyltransferase</keyword>
<accession>A0A1V9XDQ1</accession>
<dbReference type="PANTHER" id="PTHR13610:SF9">
    <property type="entry name" value="FI06469P"/>
    <property type="match status" value="1"/>
</dbReference>
<evidence type="ECO:0000256" key="1">
    <source>
        <dbReference type="ARBA" id="ARBA00010633"/>
    </source>
</evidence>
<name>A0A1V9XDQ1_9ACAR</name>
<proteinExistence type="inferred from homology"/>
<dbReference type="InParanoid" id="A0A1V9XDQ1"/>